<evidence type="ECO:0000313" key="3">
    <source>
        <dbReference type="EMBL" id="GGF25698.1"/>
    </source>
</evidence>
<organism evidence="3 4">
    <name type="scientific">Aliidongia dinghuensis</name>
    <dbReference type="NCBI Taxonomy" id="1867774"/>
    <lineage>
        <taxon>Bacteria</taxon>
        <taxon>Pseudomonadati</taxon>
        <taxon>Pseudomonadota</taxon>
        <taxon>Alphaproteobacteria</taxon>
        <taxon>Rhodospirillales</taxon>
        <taxon>Dongiaceae</taxon>
        <taxon>Aliidongia</taxon>
    </lineage>
</organism>
<evidence type="ECO:0000256" key="2">
    <source>
        <dbReference type="SAM" id="SignalP"/>
    </source>
</evidence>
<dbReference type="EMBL" id="BMJQ01000009">
    <property type="protein sequence ID" value="GGF25698.1"/>
    <property type="molecule type" value="Genomic_DNA"/>
</dbReference>
<proteinExistence type="predicted"/>
<accession>A0A8J2YUZ3</accession>
<sequence length="129" mass="13972">MHAVALIGLFGLVGGFCTPGFAADTTAKAKKKHQGETVLVAPTPAQQYDAQLQLNIDPVKSGLLKPDPVLPYQPQAPTKPLLDPKAKDNASDRPHLAPVLRESSLPESFGDRGSFLERHEFGIQLHDHF</sequence>
<keyword evidence="4" id="KW-1185">Reference proteome</keyword>
<comment type="caution">
    <text evidence="3">The sequence shown here is derived from an EMBL/GenBank/DDBJ whole genome shotgun (WGS) entry which is preliminary data.</text>
</comment>
<reference evidence="3" key="2">
    <citation type="submission" date="2020-09" db="EMBL/GenBank/DDBJ databases">
        <authorList>
            <person name="Sun Q."/>
            <person name="Zhou Y."/>
        </authorList>
    </citation>
    <scope>NUCLEOTIDE SEQUENCE</scope>
    <source>
        <strain evidence="3">CGMCC 1.15725</strain>
    </source>
</reference>
<dbReference type="AlphaFoldDB" id="A0A8J2YUZ3"/>
<protein>
    <submittedName>
        <fullName evidence="3">Uncharacterized protein</fullName>
    </submittedName>
</protein>
<keyword evidence="2" id="KW-0732">Signal</keyword>
<gene>
    <name evidence="3" type="ORF">GCM10011611_34730</name>
</gene>
<evidence type="ECO:0000313" key="4">
    <source>
        <dbReference type="Proteomes" id="UP000646365"/>
    </source>
</evidence>
<feature type="compositionally biased region" description="Basic and acidic residues" evidence="1">
    <location>
        <begin position="82"/>
        <end position="95"/>
    </location>
</feature>
<name>A0A8J2YUZ3_9PROT</name>
<feature type="region of interest" description="Disordered" evidence="1">
    <location>
        <begin position="65"/>
        <end position="112"/>
    </location>
</feature>
<dbReference type="Proteomes" id="UP000646365">
    <property type="component" value="Unassembled WGS sequence"/>
</dbReference>
<feature type="signal peptide" evidence="2">
    <location>
        <begin position="1"/>
        <end position="22"/>
    </location>
</feature>
<feature type="chain" id="PRO_5035251963" evidence="2">
    <location>
        <begin position="23"/>
        <end position="129"/>
    </location>
</feature>
<reference evidence="3" key="1">
    <citation type="journal article" date="2014" name="Int. J. Syst. Evol. Microbiol.">
        <title>Complete genome sequence of Corynebacterium casei LMG S-19264T (=DSM 44701T), isolated from a smear-ripened cheese.</title>
        <authorList>
            <consortium name="US DOE Joint Genome Institute (JGI-PGF)"/>
            <person name="Walter F."/>
            <person name="Albersmeier A."/>
            <person name="Kalinowski J."/>
            <person name="Ruckert C."/>
        </authorList>
    </citation>
    <scope>NUCLEOTIDE SEQUENCE</scope>
    <source>
        <strain evidence="3">CGMCC 1.15725</strain>
    </source>
</reference>
<evidence type="ECO:0000256" key="1">
    <source>
        <dbReference type="SAM" id="MobiDB-lite"/>
    </source>
</evidence>